<dbReference type="GO" id="GO:0005829">
    <property type="term" value="C:cytosol"/>
    <property type="evidence" value="ECO:0007669"/>
    <property type="project" value="TreeGrafter"/>
</dbReference>
<dbReference type="InterPro" id="IPR044992">
    <property type="entry name" value="ChyE-like"/>
</dbReference>
<evidence type="ECO:0000313" key="3">
    <source>
        <dbReference type="Proteomes" id="UP000640333"/>
    </source>
</evidence>
<dbReference type="PROSITE" id="PS51273">
    <property type="entry name" value="GATASE_TYPE_1"/>
    <property type="match status" value="1"/>
</dbReference>
<dbReference type="RefSeq" id="WP_193954696.1">
    <property type="nucleotide sequence ID" value="NZ_JADEYS010000020.1"/>
</dbReference>
<proteinExistence type="predicted"/>
<dbReference type="PANTHER" id="PTHR42695">
    <property type="entry name" value="GLUTAMINE AMIDOTRANSFERASE YLR126C-RELATED"/>
    <property type="match status" value="1"/>
</dbReference>
<feature type="domain" description="Glutamine amidotransferase" evidence="1">
    <location>
        <begin position="15"/>
        <end position="191"/>
    </location>
</feature>
<keyword evidence="2" id="KW-0315">Glutamine amidotransferase</keyword>
<dbReference type="InterPro" id="IPR017926">
    <property type="entry name" value="GATASE"/>
</dbReference>
<protein>
    <submittedName>
        <fullName evidence="2">Glutamine amidotransferase</fullName>
    </submittedName>
</protein>
<dbReference type="SUPFAM" id="SSF52317">
    <property type="entry name" value="Class I glutamine amidotransferase-like"/>
    <property type="match status" value="1"/>
</dbReference>
<dbReference type="Pfam" id="PF00117">
    <property type="entry name" value="GATase"/>
    <property type="match status" value="1"/>
</dbReference>
<evidence type="ECO:0000259" key="1">
    <source>
        <dbReference type="Pfam" id="PF00117"/>
    </source>
</evidence>
<keyword evidence="3" id="KW-1185">Reference proteome</keyword>
<organism evidence="2 3">
    <name type="scientific">Pontibacterium sinense</name>
    <dbReference type="NCBI Taxonomy" id="2781979"/>
    <lineage>
        <taxon>Bacteria</taxon>
        <taxon>Pseudomonadati</taxon>
        <taxon>Pseudomonadota</taxon>
        <taxon>Gammaproteobacteria</taxon>
        <taxon>Oceanospirillales</taxon>
        <taxon>Oceanospirillaceae</taxon>
        <taxon>Pontibacterium</taxon>
    </lineage>
</organism>
<dbReference type="CDD" id="cd01741">
    <property type="entry name" value="GATase1_1"/>
    <property type="match status" value="1"/>
</dbReference>
<dbReference type="PANTHER" id="PTHR42695:SF5">
    <property type="entry name" value="GLUTAMINE AMIDOTRANSFERASE YLR126C-RELATED"/>
    <property type="match status" value="1"/>
</dbReference>
<dbReference type="InterPro" id="IPR029062">
    <property type="entry name" value="Class_I_gatase-like"/>
</dbReference>
<sequence>MIIGILATGITPDELIDQHGSYAEMLMRLFDHAQHQFDYELFDVRDGIFPQDAVQCDGWIITGSKFNVDDNYDWIIKLKQLIVEIDAVGNPIVGICFGHQIIAEAFGGRAKAFEGGWGVGLHRYNIVGAPRFIADASESFTISAMHRYQVTEKPENASVFATSDFCEYAGLIYGNNILTLQAHPEFNLQYEEALVNMRKGITIPEDTADAALATLYQDGAATDSVAVAHWLADFLTRKPV</sequence>
<accession>A0A8J7JZN1</accession>
<evidence type="ECO:0000313" key="2">
    <source>
        <dbReference type="EMBL" id="MBE9399003.1"/>
    </source>
</evidence>
<dbReference type="Proteomes" id="UP000640333">
    <property type="component" value="Unassembled WGS sequence"/>
</dbReference>
<name>A0A8J7JZN1_9GAMM</name>
<gene>
    <name evidence="2" type="ORF">IOQ59_17215</name>
</gene>
<comment type="caution">
    <text evidence="2">The sequence shown here is derived from an EMBL/GenBank/DDBJ whole genome shotgun (WGS) entry which is preliminary data.</text>
</comment>
<reference evidence="2" key="1">
    <citation type="submission" date="2020-10" db="EMBL/GenBank/DDBJ databases">
        <title>Bacterium isolated from coastal waters sediment.</title>
        <authorList>
            <person name="Chen R.-J."/>
            <person name="Lu D.-C."/>
            <person name="Zhu K.-L."/>
            <person name="Du Z.-J."/>
        </authorList>
    </citation>
    <scope>NUCLEOTIDE SEQUENCE</scope>
    <source>
        <strain evidence="2">N1Y112</strain>
    </source>
</reference>
<dbReference type="Gene3D" id="3.40.50.880">
    <property type="match status" value="1"/>
</dbReference>
<dbReference type="EMBL" id="JADEYS010000020">
    <property type="protein sequence ID" value="MBE9399003.1"/>
    <property type="molecule type" value="Genomic_DNA"/>
</dbReference>
<dbReference type="AlphaFoldDB" id="A0A8J7JZN1"/>